<dbReference type="Proteomes" id="UP001201980">
    <property type="component" value="Unassembled WGS sequence"/>
</dbReference>
<dbReference type="EMBL" id="JAKWBI020000088">
    <property type="protein sequence ID" value="KAJ2903217.1"/>
    <property type="molecule type" value="Genomic_DNA"/>
</dbReference>
<evidence type="ECO:0000256" key="1">
    <source>
        <dbReference type="SAM" id="Coils"/>
    </source>
</evidence>
<keyword evidence="1" id="KW-0175">Coiled coil</keyword>
<feature type="compositionally biased region" description="Basic and acidic residues" evidence="2">
    <location>
        <begin position="199"/>
        <end position="208"/>
    </location>
</feature>
<accession>A0AAD5RU43</accession>
<dbReference type="AlphaFoldDB" id="A0AAD5RU43"/>
<name>A0AAD5RU43_9PEZI</name>
<protein>
    <submittedName>
        <fullName evidence="3">Uncharacterized protein</fullName>
    </submittedName>
</protein>
<proteinExistence type="predicted"/>
<organism evidence="3 4">
    <name type="scientific">Zalerion maritima</name>
    <dbReference type="NCBI Taxonomy" id="339359"/>
    <lineage>
        <taxon>Eukaryota</taxon>
        <taxon>Fungi</taxon>
        <taxon>Dikarya</taxon>
        <taxon>Ascomycota</taxon>
        <taxon>Pezizomycotina</taxon>
        <taxon>Sordariomycetes</taxon>
        <taxon>Lulworthiomycetidae</taxon>
        <taxon>Lulworthiales</taxon>
        <taxon>Lulworthiaceae</taxon>
        <taxon>Zalerion</taxon>
    </lineage>
</organism>
<evidence type="ECO:0000313" key="4">
    <source>
        <dbReference type="Proteomes" id="UP001201980"/>
    </source>
</evidence>
<feature type="region of interest" description="Disordered" evidence="2">
    <location>
        <begin position="1"/>
        <end position="22"/>
    </location>
</feature>
<evidence type="ECO:0000313" key="3">
    <source>
        <dbReference type="EMBL" id="KAJ2903217.1"/>
    </source>
</evidence>
<keyword evidence="4" id="KW-1185">Reference proteome</keyword>
<feature type="compositionally biased region" description="Acidic residues" evidence="2">
    <location>
        <begin position="186"/>
        <end position="198"/>
    </location>
</feature>
<feature type="compositionally biased region" description="Basic and acidic residues" evidence="2">
    <location>
        <begin position="276"/>
        <end position="292"/>
    </location>
</feature>
<gene>
    <name evidence="3" type="ORF">MKZ38_010253</name>
</gene>
<feature type="region of interest" description="Disordered" evidence="2">
    <location>
        <begin position="168"/>
        <end position="216"/>
    </location>
</feature>
<evidence type="ECO:0000256" key="2">
    <source>
        <dbReference type="SAM" id="MobiDB-lite"/>
    </source>
</evidence>
<sequence>MASQPPSYLVRSDGDAASSPIHGPPNLDPSILTCLPGFRFTPFVSQRILRVLVSPGPWSKVDRPVSHRNDSLETIIKYRLLVLLRTKEFLAKHLPSLEKLPTGDFLDIVNEIIEMFVWAKDRFMGGYMSRTSRFYFSPSCGPVDECLELELRRLLAEADAAVLKAYPDQPVDLDDPRDEDYRGEDSSDDCQDEDSSDDDGQRGDKNGGEEGEDTQASCNWDWSMDEFLRAWDVLVKEDRVLLYKRRRYYGWKGKLMAIRDEQAKKQQDCASASRPDSQDVSHKPAIKKEAPEDCRATAVTHDMLDKLRGSFLSRFDAQEEKLESLNREVRHLRKENAAISAESAALHHRFSDI</sequence>
<comment type="caution">
    <text evidence="3">The sequence shown here is derived from an EMBL/GenBank/DDBJ whole genome shotgun (WGS) entry which is preliminary data.</text>
</comment>
<reference evidence="3" key="1">
    <citation type="submission" date="2022-07" db="EMBL/GenBank/DDBJ databases">
        <title>Draft genome sequence of Zalerion maritima ATCC 34329, a (micro)plastics degrading marine fungus.</title>
        <authorList>
            <person name="Paco A."/>
            <person name="Goncalves M.F.M."/>
            <person name="Rocha-Santos T.A.P."/>
            <person name="Alves A."/>
        </authorList>
    </citation>
    <scope>NUCLEOTIDE SEQUENCE</scope>
    <source>
        <strain evidence="3">ATCC 34329</strain>
    </source>
</reference>
<feature type="coiled-coil region" evidence="1">
    <location>
        <begin position="315"/>
        <end position="342"/>
    </location>
</feature>
<feature type="region of interest" description="Disordered" evidence="2">
    <location>
        <begin position="266"/>
        <end position="292"/>
    </location>
</feature>